<proteinExistence type="predicted"/>
<evidence type="ECO:0000313" key="2">
    <source>
        <dbReference type="EMBL" id="RPF72054.1"/>
    </source>
</evidence>
<protein>
    <submittedName>
        <fullName evidence="2">Uncharacterized protein</fullName>
    </submittedName>
</protein>
<accession>A0A3N5CSE2</accession>
<evidence type="ECO:0000313" key="3">
    <source>
        <dbReference type="Proteomes" id="UP000275232"/>
    </source>
</evidence>
<dbReference type="EMBL" id="RPFZ01000001">
    <property type="protein sequence ID" value="RPF72054.1"/>
    <property type="molecule type" value="Genomic_DNA"/>
</dbReference>
<gene>
    <name evidence="2" type="ORF">EG799_10830</name>
</gene>
<dbReference type="OrthoDB" id="7391128at2"/>
<dbReference type="Proteomes" id="UP000275232">
    <property type="component" value="Unassembled WGS sequence"/>
</dbReference>
<reference evidence="2 3" key="1">
    <citation type="submission" date="2018-11" db="EMBL/GenBank/DDBJ databases">
        <title>Erythrobacter spongiae sp. nov., isolated from a marine sponge.</title>
        <authorList>
            <person name="Zhuang L."/>
            <person name="Luo L."/>
        </authorList>
    </citation>
    <scope>NUCLEOTIDE SEQUENCE [LARGE SCALE GENOMIC DNA]</scope>
    <source>
        <strain evidence="2 3">HN-E23</strain>
    </source>
</reference>
<dbReference type="RefSeq" id="WP_123881091.1">
    <property type="nucleotide sequence ID" value="NZ_RPFZ01000001.1"/>
</dbReference>
<dbReference type="AlphaFoldDB" id="A0A3N5CSE2"/>
<organism evidence="2 3">
    <name type="scientific">Aurantiacibacter spongiae</name>
    <dbReference type="NCBI Taxonomy" id="2488860"/>
    <lineage>
        <taxon>Bacteria</taxon>
        <taxon>Pseudomonadati</taxon>
        <taxon>Pseudomonadota</taxon>
        <taxon>Alphaproteobacteria</taxon>
        <taxon>Sphingomonadales</taxon>
        <taxon>Erythrobacteraceae</taxon>
        <taxon>Aurantiacibacter</taxon>
    </lineage>
</organism>
<sequence length="179" mass="19107">MTPHYRIRRIGWLAALGVCLVLYAMLHLKVNALHSEVVRAEREIVSLENENMLLETEFLTRSNQVQLAAWNRVDFGFEAPTAQQFIESPRQLARFGSPREADAPAPIRLAGMSDDGEMPAFPRLVSPLTGKPVEADVLGEGGENHAAGGGHAPANHLAVSLAGGPVRVAIGGIAASAGR</sequence>
<name>A0A3N5CSE2_9SPHN</name>
<keyword evidence="1" id="KW-0175">Coiled coil</keyword>
<keyword evidence="3" id="KW-1185">Reference proteome</keyword>
<comment type="caution">
    <text evidence="2">The sequence shown here is derived from an EMBL/GenBank/DDBJ whole genome shotgun (WGS) entry which is preliminary data.</text>
</comment>
<feature type="coiled-coil region" evidence="1">
    <location>
        <begin position="30"/>
        <end position="57"/>
    </location>
</feature>
<evidence type="ECO:0000256" key="1">
    <source>
        <dbReference type="SAM" id="Coils"/>
    </source>
</evidence>